<feature type="region of interest" description="Disordered" evidence="1">
    <location>
        <begin position="776"/>
        <end position="795"/>
    </location>
</feature>
<keyword evidence="3" id="KW-1185">Reference proteome</keyword>
<dbReference type="EMBL" id="JAWWNJ010000023">
    <property type="protein sequence ID" value="KAK7033167.1"/>
    <property type="molecule type" value="Genomic_DNA"/>
</dbReference>
<dbReference type="Proteomes" id="UP001362999">
    <property type="component" value="Unassembled WGS sequence"/>
</dbReference>
<feature type="region of interest" description="Disordered" evidence="1">
    <location>
        <begin position="227"/>
        <end position="451"/>
    </location>
</feature>
<organism evidence="2 3">
    <name type="scientific">Favolaschia claudopus</name>
    <dbReference type="NCBI Taxonomy" id="2862362"/>
    <lineage>
        <taxon>Eukaryota</taxon>
        <taxon>Fungi</taxon>
        <taxon>Dikarya</taxon>
        <taxon>Basidiomycota</taxon>
        <taxon>Agaricomycotina</taxon>
        <taxon>Agaricomycetes</taxon>
        <taxon>Agaricomycetidae</taxon>
        <taxon>Agaricales</taxon>
        <taxon>Marasmiineae</taxon>
        <taxon>Mycenaceae</taxon>
        <taxon>Favolaschia</taxon>
    </lineage>
</organism>
<feature type="compositionally biased region" description="Polar residues" evidence="1">
    <location>
        <begin position="487"/>
        <end position="501"/>
    </location>
</feature>
<comment type="caution">
    <text evidence="2">The sequence shown here is derived from an EMBL/GenBank/DDBJ whole genome shotgun (WGS) entry which is preliminary data.</text>
</comment>
<feature type="compositionally biased region" description="Polar residues" evidence="1">
    <location>
        <begin position="706"/>
        <end position="730"/>
    </location>
</feature>
<feature type="compositionally biased region" description="Polar residues" evidence="1">
    <location>
        <begin position="269"/>
        <end position="278"/>
    </location>
</feature>
<gene>
    <name evidence="2" type="ORF">R3P38DRAFT_2921141</name>
</gene>
<feature type="region of interest" description="Disordered" evidence="1">
    <location>
        <begin position="642"/>
        <end position="754"/>
    </location>
</feature>
<feature type="region of interest" description="Disordered" evidence="1">
    <location>
        <begin position="857"/>
        <end position="881"/>
    </location>
</feature>
<feature type="compositionally biased region" description="Polar residues" evidence="1">
    <location>
        <begin position="440"/>
        <end position="449"/>
    </location>
</feature>
<feature type="region of interest" description="Disordered" evidence="1">
    <location>
        <begin position="481"/>
        <end position="537"/>
    </location>
</feature>
<feature type="compositionally biased region" description="Low complexity" evidence="1">
    <location>
        <begin position="553"/>
        <end position="568"/>
    </location>
</feature>
<evidence type="ECO:0000256" key="1">
    <source>
        <dbReference type="SAM" id="MobiDB-lite"/>
    </source>
</evidence>
<name>A0AAW0C213_9AGAR</name>
<feature type="compositionally biased region" description="Basic and acidic residues" evidence="1">
    <location>
        <begin position="642"/>
        <end position="678"/>
    </location>
</feature>
<dbReference type="AlphaFoldDB" id="A0AAW0C213"/>
<reference evidence="2 3" key="1">
    <citation type="journal article" date="2024" name="J Genomics">
        <title>Draft genome sequencing and assembly of Favolaschia claudopus CIRM-BRFM 2984 isolated from oak limbs.</title>
        <authorList>
            <person name="Navarro D."/>
            <person name="Drula E."/>
            <person name="Chaduli D."/>
            <person name="Cazenave R."/>
            <person name="Ahrendt S."/>
            <person name="Wang J."/>
            <person name="Lipzen A."/>
            <person name="Daum C."/>
            <person name="Barry K."/>
            <person name="Grigoriev I.V."/>
            <person name="Favel A."/>
            <person name="Rosso M.N."/>
            <person name="Martin F."/>
        </authorList>
    </citation>
    <scope>NUCLEOTIDE SEQUENCE [LARGE SCALE GENOMIC DNA]</scope>
    <source>
        <strain evidence="2 3">CIRM-BRFM 2984</strain>
    </source>
</reference>
<evidence type="ECO:0000313" key="2">
    <source>
        <dbReference type="EMBL" id="KAK7033167.1"/>
    </source>
</evidence>
<accession>A0AAW0C213</accession>
<sequence>MASPQTQPLQQFVAERVDIHKSCKSLETLLNVLNDYCEAAGAVVVLQKKLAKALRETAALKVTGEIAANAMNASATIFDSLSEIDSKFAKIADKEYDGISAEVKKWFKKLAKEEKAHDERLSNANAKIKQAGQMYEKKSKKNPRDSADEHARYINLISSLGPEISQDKYNHALQVTQRHTTTTYSVAACVSRVADAEWLRTCEGVRRFSPTVGPLGEWRALCEGGWNGPLPPDLVDPDDPPESGPSNPEPRQDDMPPMRNIRPTEASAPFQSRDTTPAITPLASPNPGRVSLPHMNHSSPPSSFEPPRPLVDPNSGSVRSLSAFPPPPSHFPIPSLHSLQQSQQASQQSVPSLHSLQQQASQQSASSSSTSTTNLAFPTTPQTEILLEPDRLVDEPSSLPPSPNPNQYSPNPNQHAENKPPVYASTLNDNANIRRPIPVRSSTVDSAHQSPALDRILTPIDSQGAAALKVHTQGDYLADERDFGTINKVQPESPDTAQSRNALERSDTGGSSGSVVAAMRSRYSSTPGPASPAPKDILRLPLSVTDLATRYQPADASPISPRARAASPTVQHTRPPMMSPQPSGSRPEHATYGDRNVSGGYNGTRPGMPSPTNSRENDAVRRQSLDQRFDEAAELEFLEKEKALREREREIGLRAQELEIERANLRTIRGDSVQRESWDSGATSPKPQLRPRERKTSFRNSPIPRPQSQLENRVPSGNMSNYAHSHSTTHLVPPAGSHPSPSPSSSVSDDGSRNGHAPYCGCETCSVSQYRSTNRAVSPHDLRPPEKPLSLRPAEKPKGWIRRLSMPVVGNAFSSDRKSSAPKMYSLDANKRNVNGSTSTLRTVDEDGRVMPAVQQRRSYDANGLGNRSMTNLAGVGAARR</sequence>
<evidence type="ECO:0000313" key="3">
    <source>
        <dbReference type="Proteomes" id="UP001362999"/>
    </source>
</evidence>
<feature type="region of interest" description="Disordered" evidence="1">
    <location>
        <begin position="549"/>
        <end position="627"/>
    </location>
</feature>
<feature type="compositionally biased region" description="Low complexity" evidence="1">
    <location>
        <begin position="332"/>
        <end position="376"/>
    </location>
</feature>
<protein>
    <submittedName>
        <fullName evidence="2">Uncharacterized protein</fullName>
    </submittedName>
</protein>
<proteinExistence type="predicted"/>
<feature type="compositionally biased region" description="Low complexity" evidence="1">
    <location>
        <begin position="732"/>
        <end position="749"/>
    </location>
</feature>
<feature type="compositionally biased region" description="Basic and acidic residues" evidence="1">
    <location>
        <begin position="615"/>
        <end position="627"/>
    </location>
</feature>